<dbReference type="GO" id="GO:0016757">
    <property type="term" value="F:glycosyltransferase activity"/>
    <property type="evidence" value="ECO:0007669"/>
    <property type="project" value="UniProtKB-ARBA"/>
</dbReference>
<dbReference type="SUPFAM" id="SSF53448">
    <property type="entry name" value="Nucleotide-diphospho-sugar transferases"/>
    <property type="match status" value="1"/>
</dbReference>
<evidence type="ECO:0000313" key="2">
    <source>
        <dbReference type="EMBL" id="GAX77943.1"/>
    </source>
</evidence>
<keyword evidence="1" id="KW-0472">Membrane</keyword>
<evidence type="ECO:0000256" key="1">
    <source>
        <dbReference type="SAM" id="Phobius"/>
    </source>
</evidence>
<evidence type="ECO:0008006" key="4">
    <source>
        <dbReference type="Google" id="ProtNLM"/>
    </source>
</evidence>
<proteinExistence type="predicted"/>
<dbReference type="Gene3D" id="3.90.550.10">
    <property type="entry name" value="Spore Coat Polysaccharide Biosynthesis Protein SpsA, Chain A"/>
    <property type="match status" value="1"/>
</dbReference>
<name>A0A250X4D9_9CHLO</name>
<protein>
    <recommendedName>
        <fullName evidence="4">Glycosyltransferase 2-like domain-containing protein</fullName>
    </recommendedName>
</protein>
<sequence length="571" mass="63918">MNIQKPGLSTGGVKKSDYNISSDKHVATSTLMLISFLLLGCISAGYGAYTIFNTHGHHVVKSMIWHPHVNVSHQSLPNIKSPYSSNNMTTIQPSLLHLHRQTLSYRTSSESSHKLFDPCANMLGKLPPGLAENLRDEIQVMQIHQRKLDDAERVLGAWKDGPPRGDDEATKAKAYAWNHTWASKQLEEQLMETVQTETKVLLDMQRRVKSLLFKVQRLVEEGSAGHVAGEGLKPLEPLTGDVKEKGGESGEAQFLSSCVMHRLNQKLFPDRPVVSFLLQYFKRPWILRSLVQAIQICGNQTSIPVELLVNVDNPSEAQEWSALVKETGGFVVPVFSNNVHEARAYNRLASMGRGRIMVTLQDDEVLGGDCSWLKDVVNIFDRFPQVGAVGLKTYIWAFGPNNTHDGLHFRDPMTGIPTQYVLNADYAPLAFRKSAWKHIGGIDETMSEAGECGIFGDWEFTTRMWMAGYQVMYMTRPPKEPDVGHDSGTHKPETADRCWGRQARLASGMYWSRYGQWDGPILTGLAEKVVQLNIEHLELIDPAKFATKCPFAIGCERFLQKRNSTDSVLPS</sequence>
<keyword evidence="3" id="KW-1185">Reference proteome</keyword>
<accession>A0A250X4D9</accession>
<comment type="caution">
    <text evidence="2">The sequence shown here is derived from an EMBL/GenBank/DDBJ whole genome shotgun (WGS) entry which is preliminary data.</text>
</comment>
<gene>
    <name evidence="2" type="ORF">CEUSTIGMA_g5385.t1</name>
</gene>
<keyword evidence="1" id="KW-1133">Transmembrane helix</keyword>
<dbReference type="PANTHER" id="PTHR22916">
    <property type="entry name" value="GLYCOSYLTRANSFERASE"/>
    <property type="match status" value="1"/>
</dbReference>
<organism evidence="2 3">
    <name type="scientific">Chlamydomonas eustigma</name>
    <dbReference type="NCBI Taxonomy" id="1157962"/>
    <lineage>
        <taxon>Eukaryota</taxon>
        <taxon>Viridiplantae</taxon>
        <taxon>Chlorophyta</taxon>
        <taxon>core chlorophytes</taxon>
        <taxon>Chlorophyceae</taxon>
        <taxon>CS clade</taxon>
        <taxon>Chlamydomonadales</taxon>
        <taxon>Chlamydomonadaceae</taxon>
        <taxon>Chlamydomonas</taxon>
    </lineage>
</organism>
<keyword evidence="1" id="KW-0812">Transmembrane</keyword>
<dbReference type="AlphaFoldDB" id="A0A250X4D9"/>
<feature type="transmembrane region" description="Helical" evidence="1">
    <location>
        <begin position="31"/>
        <end position="52"/>
    </location>
</feature>
<evidence type="ECO:0000313" key="3">
    <source>
        <dbReference type="Proteomes" id="UP000232323"/>
    </source>
</evidence>
<reference evidence="2 3" key="1">
    <citation type="submission" date="2017-08" db="EMBL/GenBank/DDBJ databases">
        <title>Acidophilic green algal genome provides insights into adaptation to an acidic environment.</title>
        <authorList>
            <person name="Hirooka S."/>
            <person name="Hirose Y."/>
            <person name="Kanesaki Y."/>
            <person name="Higuchi S."/>
            <person name="Fujiwara T."/>
            <person name="Onuma R."/>
            <person name="Era A."/>
            <person name="Ohbayashi R."/>
            <person name="Uzuka A."/>
            <person name="Nozaki H."/>
            <person name="Yoshikawa H."/>
            <person name="Miyagishima S.Y."/>
        </authorList>
    </citation>
    <scope>NUCLEOTIDE SEQUENCE [LARGE SCALE GENOMIC DNA]</scope>
    <source>
        <strain evidence="2 3">NIES-2499</strain>
    </source>
</reference>
<dbReference type="OrthoDB" id="2918at2759"/>
<dbReference type="Proteomes" id="UP000232323">
    <property type="component" value="Unassembled WGS sequence"/>
</dbReference>
<dbReference type="InterPro" id="IPR029044">
    <property type="entry name" value="Nucleotide-diphossugar_trans"/>
</dbReference>
<dbReference type="STRING" id="1157962.A0A250X4D9"/>
<dbReference type="PANTHER" id="PTHR22916:SF3">
    <property type="entry name" value="UDP-GLCNAC:BETAGAL BETA-1,3-N-ACETYLGLUCOSAMINYLTRANSFERASE-LIKE PROTEIN 1"/>
    <property type="match status" value="1"/>
</dbReference>
<dbReference type="EMBL" id="BEGY01000028">
    <property type="protein sequence ID" value="GAX77943.1"/>
    <property type="molecule type" value="Genomic_DNA"/>
</dbReference>